<evidence type="ECO:0000313" key="2">
    <source>
        <dbReference type="Proteomes" id="UP000054324"/>
    </source>
</evidence>
<dbReference type="KEGG" id="ovi:T265_08078"/>
<gene>
    <name evidence="1" type="ORF">T265_08078</name>
</gene>
<dbReference type="RefSeq" id="XP_009172037.1">
    <property type="nucleotide sequence ID" value="XM_009173773.1"/>
</dbReference>
<dbReference type="GeneID" id="20322257"/>
<evidence type="ECO:0000313" key="1">
    <source>
        <dbReference type="EMBL" id="KER24235.1"/>
    </source>
</evidence>
<dbReference type="CTD" id="20322257"/>
<sequence length="121" mass="13287">MPLAQKPNRKAALFGGKCKCITISTEQVATHVPTPGLEGQETVFVRPLTNLLWETASRSRHTDDGRAIRTKNPTGLAINQRYRCGNFVSSAKKVELIAPTPPFDVKFGQRPIDSQKTPTGQ</sequence>
<protein>
    <submittedName>
        <fullName evidence="1">Uncharacterized protein</fullName>
    </submittedName>
</protein>
<dbReference type="EMBL" id="KL596818">
    <property type="protein sequence ID" value="KER24235.1"/>
    <property type="molecule type" value="Genomic_DNA"/>
</dbReference>
<dbReference type="AlphaFoldDB" id="A0A074ZLK7"/>
<dbReference type="OrthoDB" id="6287771at2759"/>
<proteinExistence type="predicted"/>
<organism evidence="1 2">
    <name type="scientific">Opisthorchis viverrini</name>
    <name type="common">Southeast Asian liver fluke</name>
    <dbReference type="NCBI Taxonomy" id="6198"/>
    <lineage>
        <taxon>Eukaryota</taxon>
        <taxon>Metazoa</taxon>
        <taxon>Spiralia</taxon>
        <taxon>Lophotrochozoa</taxon>
        <taxon>Platyhelminthes</taxon>
        <taxon>Trematoda</taxon>
        <taxon>Digenea</taxon>
        <taxon>Opisthorchiida</taxon>
        <taxon>Opisthorchiata</taxon>
        <taxon>Opisthorchiidae</taxon>
        <taxon>Opisthorchis</taxon>
    </lineage>
</organism>
<accession>A0A074ZLK7</accession>
<dbReference type="Proteomes" id="UP000054324">
    <property type="component" value="Unassembled WGS sequence"/>
</dbReference>
<keyword evidence="2" id="KW-1185">Reference proteome</keyword>
<name>A0A074ZLK7_OPIVI</name>
<reference evidence="1 2" key="1">
    <citation type="submission" date="2013-11" db="EMBL/GenBank/DDBJ databases">
        <title>Opisthorchis viverrini - life in the bile duct.</title>
        <authorList>
            <person name="Young N.D."/>
            <person name="Nagarajan N."/>
            <person name="Lin S.J."/>
            <person name="Korhonen P.K."/>
            <person name="Jex A.R."/>
            <person name="Hall R.S."/>
            <person name="Safavi-Hemami H."/>
            <person name="Kaewkong W."/>
            <person name="Bertrand D."/>
            <person name="Gao S."/>
            <person name="Seet Q."/>
            <person name="Wongkham S."/>
            <person name="Teh B.T."/>
            <person name="Wongkham C."/>
            <person name="Intapan P.M."/>
            <person name="Maleewong W."/>
            <person name="Yang X."/>
            <person name="Hu M."/>
            <person name="Wang Z."/>
            <person name="Hofmann A."/>
            <person name="Sternberg P.W."/>
            <person name="Tan P."/>
            <person name="Wang J."/>
            <person name="Gasser R.B."/>
        </authorList>
    </citation>
    <scope>NUCLEOTIDE SEQUENCE [LARGE SCALE GENOMIC DNA]</scope>
</reference>